<keyword evidence="5" id="KW-1185">Reference proteome</keyword>
<accession>A0ABW0ZN65</accession>
<organism evidence="4 5">
    <name type="scientific">Nocardioides vastitatis</name>
    <dbReference type="NCBI Taxonomy" id="2568655"/>
    <lineage>
        <taxon>Bacteria</taxon>
        <taxon>Bacillati</taxon>
        <taxon>Actinomycetota</taxon>
        <taxon>Actinomycetes</taxon>
        <taxon>Propionibacteriales</taxon>
        <taxon>Nocardioidaceae</taxon>
        <taxon>Nocardioides</taxon>
    </lineage>
</organism>
<feature type="compositionally biased region" description="Acidic residues" evidence="1">
    <location>
        <begin position="120"/>
        <end position="134"/>
    </location>
</feature>
<reference evidence="5" key="1">
    <citation type="journal article" date="2019" name="Int. J. Syst. Evol. Microbiol.">
        <title>The Global Catalogue of Microorganisms (GCM) 10K type strain sequencing project: providing services to taxonomists for standard genome sequencing and annotation.</title>
        <authorList>
            <consortium name="The Broad Institute Genomics Platform"/>
            <consortium name="The Broad Institute Genome Sequencing Center for Infectious Disease"/>
            <person name="Wu L."/>
            <person name="Ma J."/>
        </authorList>
    </citation>
    <scope>NUCLEOTIDE SEQUENCE [LARGE SCALE GENOMIC DNA]</scope>
    <source>
        <strain evidence="5">YIM 94188</strain>
    </source>
</reference>
<keyword evidence="2" id="KW-1133">Transmembrane helix</keyword>
<evidence type="ECO:0000256" key="3">
    <source>
        <dbReference type="SAM" id="SignalP"/>
    </source>
</evidence>
<feature type="compositionally biased region" description="Acidic residues" evidence="1">
    <location>
        <begin position="89"/>
        <end position="98"/>
    </location>
</feature>
<protein>
    <recommendedName>
        <fullName evidence="6">LPXTG cell wall anchor domain-containing protein</fullName>
    </recommendedName>
</protein>
<keyword evidence="3" id="KW-0732">Signal</keyword>
<feature type="transmembrane region" description="Helical" evidence="2">
    <location>
        <begin position="167"/>
        <end position="185"/>
    </location>
</feature>
<comment type="caution">
    <text evidence="4">The sequence shown here is derived from an EMBL/GenBank/DDBJ whole genome shotgun (WGS) entry which is preliminary data.</text>
</comment>
<evidence type="ECO:0000313" key="5">
    <source>
        <dbReference type="Proteomes" id="UP001596072"/>
    </source>
</evidence>
<name>A0ABW0ZN65_9ACTN</name>
<feature type="signal peptide" evidence="3">
    <location>
        <begin position="1"/>
        <end position="31"/>
    </location>
</feature>
<feature type="compositionally biased region" description="Acidic residues" evidence="1">
    <location>
        <begin position="104"/>
        <end position="113"/>
    </location>
</feature>
<sequence>MKNSTRTAVRLLIAAPLAASAIAVGGGLAHADDNMDFQVRPGVVDPKPTGPTDIANPEPGPVDPTGPGDIKNPEPDEEPERPDDITNPEPDEEPEVPDDITNPEPDEEPEVPDDLTNPEPGDDPGDDNPGDDNQDTPGVDVEGTADVPVPSRIDAGAGASQDERIDLAWVLAGGGLVMAAGSLLARQRIARGAR</sequence>
<dbReference type="RefSeq" id="WP_136435976.1">
    <property type="nucleotide sequence ID" value="NZ_JBHSNS010000012.1"/>
</dbReference>
<evidence type="ECO:0000313" key="4">
    <source>
        <dbReference type="EMBL" id="MFC5731044.1"/>
    </source>
</evidence>
<dbReference type="Proteomes" id="UP001596072">
    <property type="component" value="Unassembled WGS sequence"/>
</dbReference>
<proteinExistence type="predicted"/>
<feature type="chain" id="PRO_5046911106" description="LPXTG cell wall anchor domain-containing protein" evidence="3">
    <location>
        <begin position="32"/>
        <end position="194"/>
    </location>
</feature>
<keyword evidence="2" id="KW-0472">Membrane</keyword>
<gene>
    <name evidence="4" type="ORF">ACFPQB_19170</name>
</gene>
<dbReference type="EMBL" id="JBHSNS010000012">
    <property type="protein sequence ID" value="MFC5731044.1"/>
    <property type="molecule type" value="Genomic_DNA"/>
</dbReference>
<evidence type="ECO:0000256" key="2">
    <source>
        <dbReference type="SAM" id="Phobius"/>
    </source>
</evidence>
<evidence type="ECO:0008006" key="6">
    <source>
        <dbReference type="Google" id="ProtNLM"/>
    </source>
</evidence>
<feature type="region of interest" description="Disordered" evidence="1">
    <location>
        <begin position="37"/>
        <end position="160"/>
    </location>
</feature>
<evidence type="ECO:0000256" key="1">
    <source>
        <dbReference type="SAM" id="MobiDB-lite"/>
    </source>
</evidence>
<keyword evidence="2" id="KW-0812">Transmembrane</keyword>